<feature type="transmembrane region" description="Helical" evidence="9">
    <location>
        <begin position="313"/>
        <end position="335"/>
    </location>
</feature>
<keyword evidence="8" id="KW-0807">Transducer</keyword>
<organism evidence="11 12">
    <name type="scientific">Hypsibius exemplaris</name>
    <name type="common">Freshwater tardigrade</name>
    <dbReference type="NCBI Taxonomy" id="2072580"/>
    <lineage>
        <taxon>Eukaryota</taxon>
        <taxon>Metazoa</taxon>
        <taxon>Ecdysozoa</taxon>
        <taxon>Tardigrada</taxon>
        <taxon>Eutardigrada</taxon>
        <taxon>Parachela</taxon>
        <taxon>Hypsibioidea</taxon>
        <taxon>Hypsibiidae</taxon>
        <taxon>Hypsibius</taxon>
    </lineage>
</organism>
<evidence type="ECO:0000256" key="6">
    <source>
        <dbReference type="ARBA" id="ARBA00023136"/>
    </source>
</evidence>
<evidence type="ECO:0000259" key="10">
    <source>
        <dbReference type="PROSITE" id="PS50262"/>
    </source>
</evidence>
<dbReference type="PANTHER" id="PTHR24249:SF372">
    <property type="entry name" value="G-PROTEIN COUPLED RECEPTORS FAMILY 1 PROFILE DOMAIN-CONTAINING PROTEIN"/>
    <property type="match status" value="1"/>
</dbReference>
<feature type="transmembrane region" description="Helical" evidence="9">
    <location>
        <begin position="347"/>
        <end position="366"/>
    </location>
</feature>
<reference evidence="12" key="1">
    <citation type="submission" date="2017-01" db="EMBL/GenBank/DDBJ databases">
        <title>Comparative genomics of anhydrobiosis in the tardigrade Hypsibius dujardini.</title>
        <authorList>
            <person name="Yoshida Y."/>
            <person name="Koutsovoulos G."/>
            <person name="Laetsch D."/>
            <person name="Stevens L."/>
            <person name="Kumar S."/>
            <person name="Horikawa D."/>
            <person name="Ishino K."/>
            <person name="Komine S."/>
            <person name="Tomita M."/>
            <person name="Blaxter M."/>
            <person name="Arakawa K."/>
        </authorList>
    </citation>
    <scope>NUCLEOTIDE SEQUENCE [LARGE SCALE GENOMIC DNA]</scope>
    <source>
        <strain evidence="12">Z151</strain>
    </source>
</reference>
<feature type="transmembrane region" description="Helical" evidence="9">
    <location>
        <begin position="165"/>
        <end position="188"/>
    </location>
</feature>
<dbReference type="Gene3D" id="1.20.1070.10">
    <property type="entry name" value="Rhodopsin 7-helix transmembrane proteins"/>
    <property type="match status" value="1"/>
</dbReference>
<name>A0A1W0WQC2_HYPEX</name>
<dbReference type="AlphaFoldDB" id="A0A1W0WQC2"/>
<sequence>MIQRFSVFSSPQMAHHNLRDDVGKYCDTCRRSRISCRECCKYHNVPERDYHFKGGHGIRIIDDNVTTVPIHNPWDNTWVPYIWLWAIFQFLLASAGIFLNGLVLVVTISDSEIRSFFNILLANLALACLGSNLFVTLVHVIATLLDFYILAEIKSWYQFYMHINTFFHLTINVSVCSLCVNRLVAVLYPEYYSAATRSRISLFKVIAPIWTCAMLGSLAAGFAQMDVPMSFTLPLNPCRHRPVPVKAVSTFLDTIFMMAPTVIITLCFFNIGVKLYLVTPKVYPHLQRSFPRRLQCENESALKKRHVKNSRSMFACAVTWVLVTYPPTLLCWRAQRYHDSPSDMVQLWMTVLKPIGTILYPIWYGWCNRTLRTAFRWTLGCSNLSVANMKLTPMGAMENDSTMRF</sequence>
<keyword evidence="2" id="KW-1003">Cell membrane</keyword>
<dbReference type="InterPro" id="IPR017452">
    <property type="entry name" value="GPCR_Rhodpsn_7TM"/>
</dbReference>
<dbReference type="CDD" id="cd00637">
    <property type="entry name" value="7tm_classA_rhodopsin-like"/>
    <property type="match status" value="1"/>
</dbReference>
<accession>A0A1W0WQC2</accession>
<evidence type="ECO:0000256" key="1">
    <source>
        <dbReference type="ARBA" id="ARBA00004651"/>
    </source>
</evidence>
<evidence type="ECO:0000313" key="11">
    <source>
        <dbReference type="EMBL" id="OQV17392.1"/>
    </source>
</evidence>
<keyword evidence="12" id="KW-1185">Reference proteome</keyword>
<dbReference type="EMBL" id="MTYJ01000061">
    <property type="protein sequence ID" value="OQV17392.1"/>
    <property type="molecule type" value="Genomic_DNA"/>
</dbReference>
<feature type="transmembrane region" description="Helical" evidence="9">
    <location>
        <begin position="82"/>
        <end position="108"/>
    </location>
</feature>
<keyword evidence="7" id="KW-0675">Receptor</keyword>
<keyword evidence="4 9" id="KW-1133">Transmembrane helix</keyword>
<comment type="caution">
    <text evidence="11">The sequence shown here is derived from an EMBL/GenBank/DDBJ whole genome shotgun (WGS) entry which is preliminary data.</text>
</comment>
<evidence type="ECO:0000313" key="12">
    <source>
        <dbReference type="Proteomes" id="UP000192578"/>
    </source>
</evidence>
<keyword evidence="3 9" id="KW-0812">Transmembrane</keyword>
<evidence type="ECO:0000256" key="7">
    <source>
        <dbReference type="ARBA" id="ARBA00023170"/>
    </source>
</evidence>
<feature type="transmembrane region" description="Helical" evidence="9">
    <location>
        <begin position="120"/>
        <end position="145"/>
    </location>
</feature>
<dbReference type="PANTHER" id="PTHR24249">
    <property type="entry name" value="HISTAMINE RECEPTOR-RELATED G-PROTEIN COUPLED RECEPTOR"/>
    <property type="match status" value="1"/>
</dbReference>
<evidence type="ECO:0000256" key="9">
    <source>
        <dbReference type="SAM" id="Phobius"/>
    </source>
</evidence>
<evidence type="ECO:0000256" key="2">
    <source>
        <dbReference type="ARBA" id="ARBA00022475"/>
    </source>
</evidence>
<protein>
    <recommendedName>
        <fullName evidence="10">G-protein coupled receptors family 1 profile domain-containing protein</fullName>
    </recommendedName>
</protein>
<evidence type="ECO:0000256" key="5">
    <source>
        <dbReference type="ARBA" id="ARBA00023040"/>
    </source>
</evidence>
<dbReference type="SUPFAM" id="SSF81321">
    <property type="entry name" value="Family A G protein-coupled receptor-like"/>
    <property type="match status" value="1"/>
</dbReference>
<dbReference type="GO" id="GO:0005886">
    <property type="term" value="C:plasma membrane"/>
    <property type="evidence" value="ECO:0007669"/>
    <property type="project" value="UniProtKB-SubCell"/>
</dbReference>
<feature type="transmembrane region" description="Helical" evidence="9">
    <location>
        <begin position="200"/>
        <end position="223"/>
    </location>
</feature>
<evidence type="ECO:0000256" key="3">
    <source>
        <dbReference type="ARBA" id="ARBA00022692"/>
    </source>
</evidence>
<feature type="domain" description="G-protein coupled receptors family 1 profile" evidence="10">
    <location>
        <begin position="99"/>
        <end position="364"/>
    </location>
</feature>
<comment type="subcellular location">
    <subcellularLocation>
        <location evidence="1">Cell membrane</location>
        <topology evidence="1">Multi-pass membrane protein</topology>
    </subcellularLocation>
</comment>
<gene>
    <name evidence="11" type="ORF">BV898_08497</name>
</gene>
<dbReference type="PROSITE" id="PS50262">
    <property type="entry name" value="G_PROTEIN_RECEP_F1_2"/>
    <property type="match status" value="1"/>
</dbReference>
<keyword evidence="5" id="KW-0297">G-protein coupled receptor</keyword>
<dbReference type="InterPro" id="IPR050569">
    <property type="entry name" value="TAAR"/>
</dbReference>
<evidence type="ECO:0000256" key="4">
    <source>
        <dbReference type="ARBA" id="ARBA00022989"/>
    </source>
</evidence>
<dbReference type="Proteomes" id="UP000192578">
    <property type="component" value="Unassembled WGS sequence"/>
</dbReference>
<evidence type="ECO:0000256" key="8">
    <source>
        <dbReference type="ARBA" id="ARBA00023224"/>
    </source>
</evidence>
<feature type="transmembrane region" description="Helical" evidence="9">
    <location>
        <begin position="255"/>
        <end position="278"/>
    </location>
</feature>
<dbReference type="GO" id="GO:0004930">
    <property type="term" value="F:G protein-coupled receptor activity"/>
    <property type="evidence" value="ECO:0007669"/>
    <property type="project" value="UniProtKB-KW"/>
</dbReference>
<keyword evidence="6 9" id="KW-0472">Membrane</keyword>
<proteinExistence type="predicted"/>